<protein>
    <submittedName>
        <fullName evidence="1">Uncharacterized protein</fullName>
    </submittedName>
</protein>
<proteinExistence type="predicted"/>
<evidence type="ECO:0000313" key="1">
    <source>
        <dbReference type="EMBL" id="KAJ3479509.1"/>
    </source>
</evidence>
<evidence type="ECO:0000313" key="2">
    <source>
        <dbReference type="Proteomes" id="UP001148737"/>
    </source>
</evidence>
<reference evidence="1" key="1">
    <citation type="submission" date="2022-07" db="EMBL/GenBank/DDBJ databases">
        <title>Genome Sequence of Lecanicillium saksenae.</title>
        <authorList>
            <person name="Buettner E."/>
        </authorList>
    </citation>
    <scope>NUCLEOTIDE SEQUENCE</scope>
    <source>
        <strain evidence="1">VT-O1</strain>
    </source>
</reference>
<dbReference type="EMBL" id="JANAKD010001434">
    <property type="protein sequence ID" value="KAJ3479509.1"/>
    <property type="molecule type" value="Genomic_DNA"/>
</dbReference>
<keyword evidence="2" id="KW-1185">Reference proteome</keyword>
<organism evidence="1 2">
    <name type="scientific">Lecanicillium saksenae</name>
    <dbReference type="NCBI Taxonomy" id="468837"/>
    <lineage>
        <taxon>Eukaryota</taxon>
        <taxon>Fungi</taxon>
        <taxon>Dikarya</taxon>
        <taxon>Ascomycota</taxon>
        <taxon>Pezizomycotina</taxon>
        <taxon>Sordariomycetes</taxon>
        <taxon>Hypocreomycetidae</taxon>
        <taxon>Hypocreales</taxon>
        <taxon>Cordycipitaceae</taxon>
        <taxon>Lecanicillium</taxon>
    </lineage>
</organism>
<gene>
    <name evidence="1" type="ORF">NLG97_g8303</name>
</gene>
<sequence>MSSNPAKKPPQLLQLFNGTPESIESSDKRIQAAHKALLDKIVAENTPETATFDSVLRPILLFEDASGQEKWGNFMYVRVSADKATREASRQANARSEAYEVECGMREDVFRLIDAAYASRGRQDLDEESLRLLERERRKYVQNGLLLSQGPQRQRFEEIKKRISQLCNEAMEHLNESDVGFWATPQALEGLLDKELDVADLEKGTGDREGQVKLTFADDHYISLMRFAVHEETRRDYWLASANIGNANKPIFQEVIELRDEAARMIGYPNHAALRIADKMAKTPEAVSAFLNDLTARTKQGAEQDVSRLLAYKKKFYEERGLDFDGRLYYWDRLFFSRMRKSVEFGVDDQEISQYFPVEGTIERMLEVFSQILGLRFVRLSEEDCARLSPTGVAADVSWHPEVQIYAVWDSDELGGEFCGYLYLDLFPREGKYKQDMTLPIGPGCTKADGTRHYASTGLVCNLTRPSASQPALLKHNDVETIFHELGHAMDTLSCRTKYERSADLPQDGIEIPSMMLEHWCWDVRVLKHFSRHWQTGEVIPEELAAKLARVKQLHATLGLQWSLMRPLFDMKVHTFASHEEALNVDCGELCNQILHDLSAMSGPADLGMGMNWGNMHLTYDHLLEGYDAGYYTYYWSDVIGADMFYSNLQADPFSKVQGQRYRRLIIEKGGSRDVEKSLEEFLGRKTNAEAFQRENLGSI</sequence>
<accession>A0ACC1QLQ0</accession>
<dbReference type="Proteomes" id="UP001148737">
    <property type="component" value="Unassembled WGS sequence"/>
</dbReference>
<comment type="caution">
    <text evidence="1">The sequence shown here is derived from an EMBL/GenBank/DDBJ whole genome shotgun (WGS) entry which is preliminary data.</text>
</comment>
<name>A0ACC1QLQ0_9HYPO</name>